<dbReference type="OrthoDB" id="5652976at2"/>
<protein>
    <submittedName>
        <fullName evidence="2">Mobile element protein</fullName>
    </submittedName>
</protein>
<reference evidence="3" key="1">
    <citation type="submission" date="2017-04" db="EMBL/GenBank/DDBJ databases">
        <title>Genome evolution of the luminous symbionts of deep sea anglerfish.</title>
        <authorList>
            <person name="Hendry T.A."/>
        </authorList>
    </citation>
    <scope>NUCLEOTIDE SEQUENCE [LARGE SCALE GENOMIC DNA]</scope>
</reference>
<feature type="domain" description="Transposase DDE" evidence="1">
    <location>
        <begin position="6"/>
        <end position="54"/>
    </location>
</feature>
<dbReference type="AlphaFoldDB" id="A0A291B9P1"/>
<accession>A0A291B9P1</accession>
<keyword evidence="3" id="KW-1185">Reference proteome</keyword>
<evidence type="ECO:0000313" key="2">
    <source>
        <dbReference type="EMBL" id="ATF09693.1"/>
    </source>
</evidence>
<evidence type="ECO:0000313" key="3">
    <source>
        <dbReference type="Proteomes" id="UP000218160"/>
    </source>
</evidence>
<sequence>MHQFYFKLNQLPLSCSHCSCICKQTKTINVAFKIKITKPIQHLILDFAGLKIYGDGEWKVKKSMALMETGEFRASYLEWHI</sequence>
<proteinExistence type="predicted"/>
<dbReference type="EMBL" id="CP020660">
    <property type="protein sequence ID" value="ATF09693.1"/>
    <property type="molecule type" value="Genomic_DNA"/>
</dbReference>
<name>A0A291B9P1_9GAMM</name>
<dbReference type="Proteomes" id="UP000218160">
    <property type="component" value="Chromosome 1"/>
</dbReference>
<gene>
    <name evidence="2" type="ORF">BTN50_1203</name>
</gene>
<evidence type="ECO:0000259" key="1">
    <source>
        <dbReference type="Pfam" id="PF13737"/>
    </source>
</evidence>
<organism evidence="2 3">
    <name type="scientific">Candidatus Enterovibrio altilux</name>
    <dbReference type="NCBI Taxonomy" id="1927128"/>
    <lineage>
        <taxon>Bacteria</taxon>
        <taxon>Pseudomonadati</taxon>
        <taxon>Pseudomonadota</taxon>
        <taxon>Gammaproteobacteria</taxon>
        <taxon>Vibrionales</taxon>
        <taxon>Vibrionaceae</taxon>
        <taxon>Enterovibrio</taxon>
    </lineage>
</organism>
<dbReference type="KEGG" id="elux:BTN50_1203"/>
<dbReference type="InterPro" id="IPR025668">
    <property type="entry name" value="Tnp_DDE_dom"/>
</dbReference>
<dbReference type="Pfam" id="PF13737">
    <property type="entry name" value="DDE_Tnp_1_5"/>
    <property type="match status" value="1"/>
</dbReference>